<gene>
    <name evidence="4" type="ORF">TBC1_111666</name>
</gene>
<dbReference type="PANTHER" id="PTHR11527">
    <property type="entry name" value="HEAT-SHOCK PROTEIN 20 FAMILY MEMBER"/>
    <property type="match status" value="1"/>
</dbReference>
<accession>A0A0S7C291</accession>
<dbReference type="InterPro" id="IPR002068">
    <property type="entry name" value="A-crystallin/Hsp20_dom"/>
</dbReference>
<feature type="domain" description="SHSP" evidence="3">
    <location>
        <begin position="25"/>
        <end position="135"/>
    </location>
</feature>
<dbReference type="InterPro" id="IPR008978">
    <property type="entry name" value="HSP20-like_chaperone"/>
</dbReference>
<dbReference type="Pfam" id="PF00011">
    <property type="entry name" value="HSP20"/>
    <property type="match status" value="1"/>
</dbReference>
<evidence type="ECO:0000259" key="3">
    <source>
        <dbReference type="PROSITE" id="PS01031"/>
    </source>
</evidence>
<proteinExistence type="inferred from homology"/>
<protein>
    <submittedName>
        <fullName evidence="4">Molecular chaperone IbpA, HSP20 family</fullName>
    </submittedName>
</protein>
<dbReference type="Proteomes" id="UP000053091">
    <property type="component" value="Unassembled WGS sequence"/>
</dbReference>
<evidence type="ECO:0000313" key="5">
    <source>
        <dbReference type="Proteomes" id="UP000053091"/>
    </source>
</evidence>
<dbReference type="AlphaFoldDB" id="A0A0S7C291"/>
<dbReference type="PROSITE" id="PS01031">
    <property type="entry name" value="SHSP"/>
    <property type="match status" value="1"/>
</dbReference>
<dbReference type="EMBL" id="DF968182">
    <property type="protein sequence ID" value="GAP43510.1"/>
    <property type="molecule type" value="Genomic_DNA"/>
</dbReference>
<organism evidence="4">
    <name type="scientific">Lentimicrobium saccharophilum</name>
    <dbReference type="NCBI Taxonomy" id="1678841"/>
    <lineage>
        <taxon>Bacteria</taxon>
        <taxon>Pseudomonadati</taxon>
        <taxon>Bacteroidota</taxon>
        <taxon>Bacteroidia</taxon>
        <taxon>Bacteroidales</taxon>
        <taxon>Lentimicrobiaceae</taxon>
        <taxon>Lentimicrobium</taxon>
    </lineage>
</organism>
<dbReference type="Gene3D" id="2.60.40.790">
    <property type="match status" value="1"/>
</dbReference>
<evidence type="ECO:0000256" key="2">
    <source>
        <dbReference type="RuleBase" id="RU003616"/>
    </source>
</evidence>
<sequence>MTLIRFHNHPAMNNTYGQFFSNPSRNCNSCNPPANIYEQDNAFFIELAVPGYMKEDFNINLEQQVLNISAAEKNKEPENEKYLRREFGAGEISKRFVLPKTVDTDNIKADYQNGILKIHIPVKKEVKLSREIAIS</sequence>
<dbReference type="STRING" id="1678841.TBC1_111666"/>
<comment type="similarity">
    <text evidence="1 2">Belongs to the small heat shock protein (HSP20) family.</text>
</comment>
<evidence type="ECO:0000313" key="4">
    <source>
        <dbReference type="EMBL" id="GAP43510.1"/>
    </source>
</evidence>
<evidence type="ECO:0000256" key="1">
    <source>
        <dbReference type="PROSITE-ProRule" id="PRU00285"/>
    </source>
</evidence>
<dbReference type="SUPFAM" id="SSF49764">
    <property type="entry name" value="HSP20-like chaperones"/>
    <property type="match status" value="1"/>
</dbReference>
<dbReference type="InterPro" id="IPR031107">
    <property type="entry name" value="Small_HSP"/>
</dbReference>
<keyword evidence="5" id="KW-1185">Reference proteome</keyword>
<dbReference type="CDD" id="cd06464">
    <property type="entry name" value="ACD_sHsps-like"/>
    <property type="match status" value="1"/>
</dbReference>
<name>A0A0S7C291_9BACT</name>
<reference evidence="4" key="1">
    <citation type="journal article" date="2015" name="Genome Announc.">
        <title>Draft Genome Sequence of Bacteroidales Strain TBC1, a Novel Isolate from a Methanogenic Wastewater Treatment System.</title>
        <authorList>
            <person name="Tourlousse D.M."/>
            <person name="Matsuura N."/>
            <person name="Sun L."/>
            <person name="Toyonaga M."/>
            <person name="Kuroda K."/>
            <person name="Ohashi A."/>
            <person name="Cruz R."/>
            <person name="Yamaguchi T."/>
            <person name="Sekiguchi Y."/>
        </authorList>
    </citation>
    <scope>NUCLEOTIDE SEQUENCE [LARGE SCALE GENOMIC DNA]</scope>
    <source>
        <strain evidence="4">TBC1</strain>
    </source>
</reference>
<dbReference type="OrthoDB" id="9814487at2"/>